<keyword evidence="2" id="KW-1185">Reference proteome</keyword>
<dbReference type="EMBL" id="CP040846">
    <property type="protein sequence ID" value="QDA31076.1"/>
    <property type="molecule type" value="Genomic_DNA"/>
</dbReference>
<sequence length="129" mass="14275">MTITINDELADYYLGKPIYRTYIDKLDGHSYLIEARFSELNYSVSDVITIIYKDTRSRTEKAIDYGSTAGEIISTAQLVVEGSNPVGWAVFALTSLPKLGKAASEVQWIFEWGVNGFPQENDDNAVVGG</sequence>
<dbReference type="GeneID" id="40474499"/>
<dbReference type="KEGG" id="tic:FH039_04905"/>
<dbReference type="OrthoDB" id="101882at2157"/>
<gene>
    <name evidence="1" type="ORF">FH039_04905</name>
</gene>
<accession>A0A4Y5SJS2</accession>
<name>A0A4Y5SJS2_9EURY</name>
<proteinExistence type="predicted"/>
<reference evidence="1 2" key="1">
    <citation type="submission" date="2019-06" db="EMBL/GenBank/DDBJ databases">
        <title>Thermococcus indicus sp. nov., a Fe(III)-reducing hyperthermophilic archaeon isolated from the Onnuri vent field of the Central Indian Ocean ridge.</title>
        <authorList>
            <person name="Lim J.K."/>
            <person name="Kim Y.J."/>
            <person name="Kwon K.K."/>
        </authorList>
    </citation>
    <scope>NUCLEOTIDE SEQUENCE [LARGE SCALE GENOMIC DNA]</scope>
    <source>
        <strain evidence="1 2">IOH1</strain>
    </source>
</reference>
<dbReference type="AlphaFoldDB" id="A0A4Y5SJS2"/>
<dbReference type="Proteomes" id="UP000306007">
    <property type="component" value="Chromosome"/>
</dbReference>
<protein>
    <submittedName>
        <fullName evidence="1">Uncharacterized protein</fullName>
    </submittedName>
</protein>
<evidence type="ECO:0000313" key="1">
    <source>
        <dbReference type="EMBL" id="QDA31076.1"/>
    </source>
</evidence>
<dbReference type="RefSeq" id="WP_139680427.1">
    <property type="nucleotide sequence ID" value="NZ_CP040846.1"/>
</dbReference>
<organism evidence="1 2">
    <name type="scientific">Thermococcus indicus</name>
    <dbReference type="NCBI Taxonomy" id="2586643"/>
    <lineage>
        <taxon>Archaea</taxon>
        <taxon>Methanobacteriati</taxon>
        <taxon>Methanobacteriota</taxon>
        <taxon>Thermococci</taxon>
        <taxon>Thermococcales</taxon>
        <taxon>Thermococcaceae</taxon>
        <taxon>Thermococcus</taxon>
    </lineage>
</organism>
<evidence type="ECO:0000313" key="2">
    <source>
        <dbReference type="Proteomes" id="UP000306007"/>
    </source>
</evidence>